<name>A0A5C4S5E5_CHLTI</name>
<keyword evidence="1" id="KW-1133">Transmembrane helix</keyword>
<accession>A0A5C4S5E5</accession>
<gene>
    <name evidence="2" type="ORF">FGF66_08005</name>
</gene>
<proteinExistence type="predicted"/>
<evidence type="ECO:0000313" key="2">
    <source>
        <dbReference type="EMBL" id="TNJ38626.1"/>
    </source>
</evidence>
<dbReference type="Proteomes" id="UP000308271">
    <property type="component" value="Unassembled WGS sequence"/>
</dbReference>
<protein>
    <submittedName>
        <fullName evidence="2">Uncharacterized protein</fullName>
    </submittedName>
</protein>
<evidence type="ECO:0000256" key="1">
    <source>
        <dbReference type="SAM" id="Phobius"/>
    </source>
</evidence>
<dbReference type="OrthoDB" id="9931602at2"/>
<dbReference type="EMBL" id="VDCH01000016">
    <property type="protein sequence ID" value="TNJ38626.1"/>
    <property type="molecule type" value="Genomic_DNA"/>
</dbReference>
<dbReference type="AlphaFoldDB" id="A0A5C4S5E5"/>
<keyword evidence="3" id="KW-1185">Reference proteome</keyword>
<comment type="caution">
    <text evidence="2">The sequence shown here is derived from an EMBL/GenBank/DDBJ whole genome shotgun (WGS) entry which is preliminary data.</text>
</comment>
<feature type="transmembrane region" description="Helical" evidence="1">
    <location>
        <begin position="12"/>
        <end position="30"/>
    </location>
</feature>
<evidence type="ECO:0000313" key="3">
    <source>
        <dbReference type="Proteomes" id="UP000308271"/>
    </source>
</evidence>
<reference evidence="2 3" key="1">
    <citation type="submission" date="2019-05" db="EMBL/GenBank/DDBJ databases">
        <title>Draft Whole-Genome sequence of the green sulfur bacterium Chlorobaculum thiosulfatiphilum DSM 249.</title>
        <authorList>
            <person name="Meyer T.E."/>
            <person name="Kyndt J.A."/>
        </authorList>
    </citation>
    <scope>NUCLEOTIDE SEQUENCE [LARGE SCALE GENOMIC DNA]</scope>
    <source>
        <strain evidence="2 3">DSM 249</strain>
    </source>
</reference>
<keyword evidence="1" id="KW-0812">Transmembrane</keyword>
<keyword evidence="1" id="KW-0472">Membrane</keyword>
<organism evidence="2 3">
    <name type="scientific">Chlorobaculum thiosulfatiphilum</name>
    <name type="common">Chlorobium limicola f.sp. thiosulfatophilum</name>
    <dbReference type="NCBI Taxonomy" id="115852"/>
    <lineage>
        <taxon>Bacteria</taxon>
        <taxon>Pseudomonadati</taxon>
        <taxon>Chlorobiota</taxon>
        <taxon>Chlorobiia</taxon>
        <taxon>Chlorobiales</taxon>
        <taxon>Chlorobiaceae</taxon>
        <taxon>Chlorobaculum</taxon>
    </lineage>
</organism>
<sequence length="85" mass="10039">MFRQSFCFSCFYVRLALVCYSTAHYILYWTNKRNKAACYCQAYSSPSDSKSSNGLLICCKLFHPYGREDFFVWRDLREAFAVGER</sequence>